<protein>
    <submittedName>
        <fullName evidence="1">Uncharacterized protein</fullName>
    </submittedName>
</protein>
<evidence type="ECO:0000313" key="2">
    <source>
        <dbReference type="Proteomes" id="UP000540506"/>
    </source>
</evidence>
<keyword evidence="2" id="KW-1185">Reference proteome</keyword>
<proteinExistence type="predicted"/>
<dbReference type="RefSeq" id="WP_184944215.1">
    <property type="nucleotide sequence ID" value="NZ_JACHJV010000002.1"/>
</dbReference>
<reference evidence="1 2" key="1">
    <citation type="submission" date="2020-08" db="EMBL/GenBank/DDBJ databases">
        <title>Sequencing the genomes of 1000 actinobacteria strains.</title>
        <authorList>
            <person name="Klenk H.-P."/>
        </authorList>
    </citation>
    <scope>NUCLEOTIDE SEQUENCE [LARGE SCALE GENOMIC DNA]</scope>
    <source>
        <strain evidence="1 2">DSM 41654</strain>
    </source>
</reference>
<organism evidence="1 2">
    <name type="scientific">Kitasatospora kifunensis</name>
    <name type="common">Streptomyces kifunensis</name>
    <dbReference type="NCBI Taxonomy" id="58351"/>
    <lineage>
        <taxon>Bacteria</taxon>
        <taxon>Bacillati</taxon>
        <taxon>Actinomycetota</taxon>
        <taxon>Actinomycetes</taxon>
        <taxon>Kitasatosporales</taxon>
        <taxon>Streptomycetaceae</taxon>
        <taxon>Kitasatospora</taxon>
    </lineage>
</organism>
<dbReference type="Proteomes" id="UP000540506">
    <property type="component" value="Unassembled WGS sequence"/>
</dbReference>
<name>A0A7W7R903_KITKI</name>
<evidence type="ECO:0000313" key="1">
    <source>
        <dbReference type="EMBL" id="MBB4927655.1"/>
    </source>
</evidence>
<comment type="caution">
    <text evidence="1">The sequence shown here is derived from an EMBL/GenBank/DDBJ whole genome shotgun (WGS) entry which is preliminary data.</text>
</comment>
<dbReference type="EMBL" id="JACHJV010000002">
    <property type="protein sequence ID" value="MBB4927655.1"/>
    <property type="molecule type" value="Genomic_DNA"/>
</dbReference>
<sequence length="106" mass="11856">MAEILVEENFAHIDGSDMNVILDLLDELALEAEPTAPRSSGRGRQWELTMHWQQATPVPADIEAALPAVVARIRDHFQNAGKQLPARVALYNRDALLLRTFEPDAR</sequence>
<gene>
    <name evidence="1" type="ORF">FHR34_006750</name>
</gene>
<accession>A0A7W7R903</accession>
<dbReference type="AlphaFoldDB" id="A0A7W7R903"/>